<gene>
    <name evidence="1" type="ORF">F5X71_34440</name>
</gene>
<sequence>MTAEPALATGGLRVTVSGKTYGACLDPSATDLYRDHPEIPVPELRQKGFGYQADFGELSGDALVFLLAHIHAIAGLFTGGGADEDTHREGLAAQRDWERLAAQCEPVQHGYYLDDFGHGWHHDARGWIRVRMLTGKPDDEVRHWVPDGSDYALPWLSIAAYLPLEFVAADHPDETWRKVS</sequence>
<evidence type="ECO:0000313" key="1">
    <source>
        <dbReference type="EMBL" id="QIS06727.1"/>
    </source>
</evidence>
<proteinExistence type="predicted"/>
<protein>
    <submittedName>
        <fullName evidence="1">Uncharacterized protein</fullName>
    </submittedName>
</protein>
<evidence type="ECO:0000313" key="2">
    <source>
        <dbReference type="Proteomes" id="UP000501705"/>
    </source>
</evidence>
<name>A0A6G9Y0Y3_NOCBR</name>
<dbReference type="Proteomes" id="UP000501705">
    <property type="component" value="Chromosome"/>
</dbReference>
<dbReference type="EMBL" id="CP046171">
    <property type="protein sequence ID" value="QIS06727.1"/>
    <property type="molecule type" value="Genomic_DNA"/>
</dbReference>
<reference evidence="1 2" key="1">
    <citation type="journal article" date="2019" name="ACS Chem. Biol.">
        <title>Identification and Mobilization of a Cryptic Antibiotic Biosynthesis Gene Locus from a Human-Pathogenic Nocardia Isolate.</title>
        <authorList>
            <person name="Herisse M."/>
            <person name="Ishida K."/>
            <person name="Porter J.L."/>
            <person name="Howden B."/>
            <person name="Hertweck C."/>
            <person name="Stinear T.P."/>
            <person name="Pidot S.J."/>
        </authorList>
    </citation>
    <scope>NUCLEOTIDE SEQUENCE [LARGE SCALE GENOMIC DNA]</scope>
    <source>
        <strain evidence="1 2">AUSMDU00024985</strain>
    </source>
</reference>
<organism evidence="1 2">
    <name type="scientific">Nocardia brasiliensis</name>
    <dbReference type="NCBI Taxonomy" id="37326"/>
    <lineage>
        <taxon>Bacteria</taxon>
        <taxon>Bacillati</taxon>
        <taxon>Actinomycetota</taxon>
        <taxon>Actinomycetes</taxon>
        <taxon>Mycobacteriales</taxon>
        <taxon>Nocardiaceae</taxon>
        <taxon>Nocardia</taxon>
    </lineage>
</organism>
<dbReference type="RefSeq" id="WP_167465742.1">
    <property type="nucleotide sequence ID" value="NZ_CP046171.1"/>
</dbReference>
<dbReference type="AlphaFoldDB" id="A0A6G9Y0Y3"/>
<accession>A0A6G9Y0Y3</accession>